<gene>
    <name evidence="2" type="ORF">DMY87_02725</name>
</gene>
<evidence type="ECO:0008006" key="4">
    <source>
        <dbReference type="Google" id="ProtNLM"/>
    </source>
</evidence>
<name>A0ABX5NW40_9HYPH</name>
<feature type="signal peptide" evidence="1">
    <location>
        <begin position="1"/>
        <end position="26"/>
    </location>
</feature>
<organism evidence="2 3">
    <name type="scientific">Rhizobium wuzhouense</name>
    <dbReference type="NCBI Taxonomy" id="1986026"/>
    <lineage>
        <taxon>Bacteria</taxon>
        <taxon>Pseudomonadati</taxon>
        <taxon>Pseudomonadota</taxon>
        <taxon>Alphaproteobacteria</taxon>
        <taxon>Hyphomicrobiales</taxon>
        <taxon>Rhizobiaceae</taxon>
        <taxon>Rhizobium/Agrobacterium group</taxon>
        <taxon>Rhizobium</taxon>
    </lineage>
</organism>
<feature type="chain" id="PRO_5045855126" description="Invasion associated locus B family protein" evidence="1">
    <location>
        <begin position="27"/>
        <end position="160"/>
    </location>
</feature>
<reference evidence="2 3" key="1">
    <citation type="submission" date="2018-06" db="EMBL/GenBank/DDBJ databases">
        <title>Rhizobium wuzhouense sp. nov., isolated from roots of Oryza officinalis.</title>
        <authorList>
            <person name="Yuan T."/>
        </authorList>
    </citation>
    <scope>NUCLEOTIDE SEQUENCE [LARGE SCALE GENOMIC DNA]</scope>
    <source>
        <strain evidence="2 3">W44</strain>
    </source>
</reference>
<evidence type="ECO:0000256" key="1">
    <source>
        <dbReference type="SAM" id="SignalP"/>
    </source>
</evidence>
<accession>A0ABX5NW40</accession>
<comment type="caution">
    <text evidence="2">The sequence shown here is derived from an EMBL/GenBank/DDBJ whole genome shotgun (WGS) entry which is preliminary data.</text>
</comment>
<dbReference type="Proteomes" id="UP000247536">
    <property type="component" value="Unassembled WGS sequence"/>
</dbReference>
<sequence length="160" mass="16685">MTPRFHGASALLALAGALATVTLAAAEENLAWHGWSAEGAAQLVYGVAESDHVLLSFACEQSGSPIRVVYPHEPKPARDGAAYDVTLKAGKQIMRLKTTGTRLEMDDLFILEGELPKGADLVGLLTGGKTLVVSVGKDVTELPLKDAAAAGSALFEICGR</sequence>
<proteinExistence type="predicted"/>
<keyword evidence="3" id="KW-1185">Reference proteome</keyword>
<keyword evidence="1" id="KW-0732">Signal</keyword>
<evidence type="ECO:0000313" key="3">
    <source>
        <dbReference type="Proteomes" id="UP000247536"/>
    </source>
</evidence>
<protein>
    <recommendedName>
        <fullName evidence="4">Invasion associated locus B family protein</fullName>
    </recommendedName>
</protein>
<dbReference type="RefSeq" id="WP_110789735.1">
    <property type="nucleotide sequence ID" value="NZ_QJRY01000001.1"/>
</dbReference>
<dbReference type="EMBL" id="QJRY01000001">
    <property type="protein sequence ID" value="PYB77300.1"/>
    <property type="molecule type" value="Genomic_DNA"/>
</dbReference>
<evidence type="ECO:0000313" key="2">
    <source>
        <dbReference type="EMBL" id="PYB77300.1"/>
    </source>
</evidence>